<feature type="transmembrane region" description="Helical" evidence="8">
    <location>
        <begin position="206"/>
        <end position="231"/>
    </location>
</feature>
<dbReference type="EMBL" id="REGN01007055">
    <property type="protein sequence ID" value="RNA07418.1"/>
    <property type="molecule type" value="Genomic_DNA"/>
</dbReference>
<evidence type="ECO:0000256" key="5">
    <source>
        <dbReference type="ARBA" id="ARBA00022989"/>
    </source>
</evidence>
<feature type="transmembrane region" description="Helical" evidence="8">
    <location>
        <begin position="20"/>
        <end position="43"/>
    </location>
</feature>
<keyword evidence="3 8" id="KW-0812">Transmembrane</keyword>
<protein>
    <recommendedName>
        <fullName evidence="2">Seipin</fullName>
    </recommendedName>
</protein>
<proteinExistence type="predicted"/>
<evidence type="ECO:0000256" key="1">
    <source>
        <dbReference type="ARBA" id="ARBA00004477"/>
    </source>
</evidence>
<sequence length="294" mass="34490">MFFVNWILKKVSQLVHQSFVLSLLFCLSALVSILVYSLFYNWYLPKPFIRRAIDFGLYPPNELIGEVNLFERPSHTLHQGQEYKISLLLDLPESELNFDLGMFGVTLDVIDIDGRKTASIKTMGTLVYKSFLLRSIATLFYFPWYLFGRFEQRQSVNLLIKENFVDNAYMPAYKMIVKIHGNVQYYSAMLNIEAKFSGLKYYIHSWFYTSSVLITAWLTLIIFLLILSSFYDLRSLIFSNKSKIDEKDKKWAKSLSGELKHLDVLDAKVKDKDHLHLRFKENLSAFKEYLKTNE</sequence>
<dbReference type="PANTHER" id="PTHR21212:SF0">
    <property type="entry name" value="SEIPIN"/>
    <property type="match status" value="1"/>
</dbReference>
<keyword evidence="10" id="KW-1185">Reference proteome</keyword>
<dbReference type="STRING" id="10195.A0A3M7Q8Y5"/>
<dbReference type="OrthoDB" id="3990054at2759"/>
<keyword evidence="6" id="KW-0443">Lipid metabolism</keyword>
<evidence type="ECO:0000256" key="7">
    <source>
        <dbReference type="ARBA" id="ARBA00023136"/>
    </source>
</evidence>
<gene>
    <name evidence="9" type="ORF">BpHYR1_048867</name>
</gene>
<dbReference type="CDD" id="cd23995">
    <property type="entry name" value="Seipin_BSCL2_like"/>
    <property type="match status" value="1"/>
</dbReference>
<evidence type="ECO:0000256" key="8">
    <source>
        <dbReference type="SAM" id="Phobius"/>
    </source>
</evidence>
<evidence type="ECO:0000313" key="9">
    <source>
        <dbReference type="EMBL" id="RNA07418.1"/>
    </source>
</evidence>
<feature type="transmembrane region" description="Helical" evidence="8">
    <location>
        <begin position="126"/>
        <end position="147"/>
    </location>
</feature>
<evidence type="ECO:0000256" key="2">
    <source>
        <dbReference type="ARBA" id="ARBA00022064"/>
    </source>
</evidence>
<dbReference type="PANTHER" id="PTHR21212">
    <property type="entry name" value="BERNARDINELLI-SEIP CONGENITAL LIPODYSTROPHY 2 HOMOLOG BSCL2 PROTEIN"/>
    <property type="match status" value="1"/>
</dbReference>
<evidence type="ECO:0000313" key="10">
    <source>
        <dbReference type="Proteomes" id="UP000276133"/>
    </source>
</evidence>
<accession>A0A3M7Q8Y5</accession>
<keyword evidence="4" id="KW-0256">Endoplasmic reticulum</keyword>
<dbReference type="GO" id="GO:0140042">
    <property type="term" value="P:lipid droplet formation"/>
    <property type="evidence" value="ECO:0007669"/>
    <property type="project" value="UniProtKB-ARBA"/>
</dbReference>
<evidence type="ECO:0000256" key="4">
    <source>
        <dbReference type="ARBA" id="ARBA00022824"/>
    </source>
</evidence>
<comment type="subcellular location">
    <subcellularLocation>
        <location evidence="1">Endoplasmic reticulum membrane</location>
        <topology evidence="1">Multi-pass membrane protein</topology>
    </subcellularLocation>
</comment>
<keyword evidence="5 8" id="KW-1133">Transmembrane helix</keyword>
<name>A0A3M7Q8Y5_BRAPC</name>
<dbReference type="InterPro" id="IPR009617">
    <property type="entry name" value="Seipin"/>
</dbReference>
<evidence type="ECO:0000256" key="3">
    <source>
        <dbReference type="ARBA" id="ARBA00022692"/>
    </source>
</evidence>
<dbReference type="GO" id="GO:0006629">
    <property type="term" value="P:lipid metabolic process"/>
    <property type="evidence" value="ECO:0007669"/>
    <property type="project" value="UniProtKB-KW"/>
</dbReference>
<reference evidence="9 10" key="1">
    <citation type="journal article" date="2018" name="Sci. Rep.">
        <title>Genomic signatures of local adaptation to the degree of environmental predictability in rotifers.</title>
        <authorList>
            <person name="Franch-Gras L."/>
            <person name="Hahn C."/>
            <person name="Garcia-Roger E.M."/>
            <person name="Carmona M.J."/>
            <person name="Serra M."/>
            <person name="Gomez A."/>
        </authorList>
    </citation>
    <scope>NUCLEOTIDE SEQUENCE [LARGE SCALE GENOMIC DNA]</scope>
    <source>
        <strain evidence="9">HYR1</strain>
    </source>
</reference>
<dbReference type="Pfam" id="PF06775">
    <property type="entry name" value="Seipin"/>
    <property type="match status" value="1"/>
</dbReference>
<organism evidence="9 10">
    <name type="scientific">Brachionus plicatilis</name>
    <name type="common">Marine rotifer</name>
    <name type="synonym">Brachionus muelleri</name>
    <dbReference type="NCBI Taxonomy" id="10195"/>
    <lineage>
        <taxon>Eukaryota</taxon>
        <taxon>Metazoa</taxon>
        <taxon>Spiralia</taxon>
        <taxon>Gnathifera</taxon>
        <taxon>Rotifera</taxon>
        <taxon>Eurotatoria</taxon>
        <taxon>Monogononta</taxon>
        <taxon>Pseudotrocha</taxon>
        <taxon>Ploima</taxon>
        <taxon>Brachionidae</taxon>
        <taxon>Brachionus</taxon>
    </lineage>
</organism>
<keyword evidence="7 8" id="KW-0472">Membrane</keyword>
<dbReference type="Proteomes" id="UP000276133">
    <property type="component" value="Unassembled WGS sequence"/>
</dbReference>
<dbReference type="GO" id="GO:0005789">
    <property type="term" value="C:endoplasmic reticulum membrane"/>
    <property type="evidence" value="ECO:0007669"/>
    <property type="project" value="UniProtKB-SubCell"/>
</dbReference>
<dbReference type="AlphaFoldDB" id="A0A3M7Q8Y5"/>
<comment type="caution">
    <text evidence="9">The sequence shown here is derived from an EMBL/GenBank/DDBJ whole genome shotgun (WGS) entry which is preliminary data.</text>
</comment>
<evidence type="ECO:0000256" key="6">
    <source>
        <dbReference type="ARBA" id="ARBA00023098"/>
    </source>
</evidence>